<comment type="caution">
    <text evidence="2">The sequence shown here is derived from an EMBL/GenBank/DDBJ whole genome shotgun (WGS) entry which is preliminary data.</text>
</comment>
<dbReference type="EMBL" id="JAFBBK010000001">
    <property type="protein sequence ID" value="MBM7416071.1"/>
    <property type="molecule type" value="Genomic_DNA"/>
</dbReference>
<dbReference type="PROSITE" id="PS51257">
    <property type="entry name" value="PROKAR_LIPOPROTEIN"/>
    <property type="match status" value="1"/>
</dbReference>
<dbReference type="Proteomes" id="UP000703038">
    <property type="component" value="Unassembled WGS sequence"/>
</dbReference>
<sequence length="189" mass="19512">MTGPRSRRAVVTAVAGVLLLGGCGGTIGGRPVAVGQSGGGGNEEFQLLLEECDTVSDQQIGDVVGGTAIEQGFIGAICRWDLTGPGGAVKVTFDWFETGSLAAEREANERMGWTVSDVEVSSRKALEIRQPDDPGSCGVAAQSPDRGQAGGRSSDGGVIGWWVQYRPGNSTDPCQAATKLMQLSLNLSA</sequence>
<dbReference type="Pfam" id="PF12079">
    <property type="entry name" value="DUF3558"/>
    <property type="match status" value="1"/>
</dbReference>
<evidence type="ECO:0000256" key="1">
    <source>
        <dbReference type="SAM" id="MobiDB-lite"/>
    </source>
</evidence>
<keyword evidence="3" id="KW-1185">Reference proteome</keyword>
<evidence type="ECO:0000313" key="3">
    <source>
        <dbReference type="Proteomes" id="UP000703038"/>
    </source>
</evidence>
<name>A0ABS2KXN2_9NOCA</name>
<evidence type="ECO:0008006" key="4">
    <source>
        <dbReference type="Google" id="ProtNLM"/>
    </source>
</evidence>
<organism evidence="2 3">
    <name type="scientific">Rhodococcoides corynebacterioides</name>
    <dbReference type="NCBI Taxonomy" id="53972"/>
    <lineage>
        <taxon>Bacteria</taxon>
        <taxon>Bacillati</taxon>
        <taxon>Actinomycetota</taxon>
        <taxon>Actinomycetes</taxon>
        <taxon>Mycobacteriales</taxon>
        <taxon>Nocardiaceae</taxon>
        <taxon>Rhodococcoides</taxon>
    </lineage>
</organism>
<accession>A0ABS2KXN2</accession>
<protein>
    <recommendedName>
        <fullName evidence="4">DUF3558 domain-containing protein</fullName>
    </recommendedName>
</protein>
<evidence type="ECO:0000313" key="2">
    <source>
        <dbReference type="EMBL" id="MBM7416071.1"/>
    </source>
</evidence>
<dbReference type="InterPro" id="IPR024520">
    <property type="entry name" value="DUF3558"/>
</dbReference>
<proteinExistence type="predicted"/>
<gene>
    <name evidence="2" type="ORF">JOE42_002804</name>
</gene>
<feature type="region of interest" description="Disordered" evidence="1">
    <location>
        <begin position="130"/>
        <end position="155"/>
    </location>
</feature>
<dbReference type="RefSeq" id="WP_307806010.1">
    <property type="nucleotide sequence ID" value="NZ_JAFBBK010000001.1"/>
</dbReference>
<reference evidence="2 3" key="1">
    <citation type="submission" date="2021-01" db="EMBL/GenBank/DDBJ databases">
        <title>Genomics of switchgrass bacterial isolates.</title>
        <authorList>
            <person name="Shade A."/>
        </authorList>
    </citation>
    <scope>NUCLEOTIDE SEQUENCE [LARGE SCALE GENOMIC DNA]</scope>
    <source>
        <strain evidence="2 3">PvP111</strain>
    </source>
</reference>